<proteinExistence type="predicted"/>
<evidence type="ECO:0000313" key="2">
    <source>
        <dbReference type="Proteomes" id="UP001732700"/>
    </source>
</evidence>
<evidence type="ECO:0000313" key="1">
    <source>
        <dbReference type="EnsemblPlants" id="AVESA.00010b.r2.7AG1206180.1.CDS.1"/>
    </source>
</evidence>
<reference evidence="1" key="2">
    <citation type="submission" date="2025-09" db="UniProtKB">
        <authorList>
            <consortium name="EnsemblPlants"/>
        </authorList>
    </citation>
    <scope>IDENTIFICATION</scope>
</reference>
<dbReference type="Proteomes" id="UP001732700">
    <property type="component" value="Chromosome 7A"/>
</dbReference>
<protein>
    <submittedName>
        <fullName evidence="1">Uncharacterized protein</fullName>
    </submittedName>
</protein>
<dbReference type="EnsemblPlants" id="AVESA.00010b.r2.7AG1206180.1">
    <property type="protein sequence ID" value="AVESA.00010b.r2.7AG1206180.1.CDS.1"/>
    <property type="gene ID" value="AVESA.00010b.r2.7AG1206180"/>
</dbReference>
<accession>A0ACD5ZQF1</accession>
<reference evidence="1" key="1">
    <citation type="submission" date="2021-05" db="EMBL/GenBank/DDBJ databases">
        <authorList>
            <person name="Scholz U."/>
            <person name="Mascher M."/>
            <person name="Fiebig A."/>
        </authorList>
    </citation>
    <scope>NUCLEOTIDE SEQUENCE [LARGE SCALE GENOMIC DNA]</scope>
</reference>
<name>A0ACD5ZQF1_AVESA</name>
<sequence length="512" mass="58273">MASLFLQELLTSTLVLSVLISLYIRSKQRSNSPLLPIDWPIFGILPAIVFNLRNFHEFLTFLLSTSRHNYKARIASIRFFLTCDPVNVRHILTSNHANYLKGPEFPEIFDVMRGTFFTTDGESWRQQRAKIQSILSSPHILSLTAKCCLHKIEQGLVPFLIRMARTSTPFDMNDVISRFAFDMTAMPIFSVDPDQLSSHMPCVDVSIAMDTVMEVAFYRHIVPASCWKLMRRIKVGPECKIVTAHMVLRGFIAEMVERSKIGHVDGQKQEADGHVDILSHYLNDPYYKDQDLLRAKLITYMVAGRDTISTTLPWVLYNLARNPHVLSVIRNELTPIASSKTTYSTCSKGTIVIFNTDETKALVYLHAALLETLRLYPPIPLERKTVASSDVMPSGHEVHEGEIIIISLYAMARMKDIWGEDCLEFRPERWLSEDGGKLRYVPSNKFLAFNSGPRMCLGKDIAIMEMKTVMATIVWNFDLEMLQAGPAVEQKTSVLLQMKNGLMVKVKERDVY</sequence>
<keyword evidence="2" id="KW-1185">Reference proteome</keyword>
<organism evidence="1 2">
    <name type="scientific">Avena sativa</name>
    <name type="common">Oat</name>
    <dbReference type="NCBI Taxonomy" id="4498"/>
    <lineage>
        <taxon>Eukaryota</taxon>
        <taxon>Viridiplantae</taxon>
        <taxon>Streptophyta</taxon>
        <taxon>Embryophyta</taxon>
        <taxon>Tracheophyta</taxon>
        <taxon>Spermatophyta</taxon>
        <taxon>Magnoliopsida</taxon>
        <taxon>Liliopsida</taxon>
        <taxon>Poales</taxon>
        <taxon>Poaceae</taxon>
        <taxon>BOP clade</taxon>
        <taxon>Pooideae</taxon>
        <taxon>Poodae</taxon>
        <taxon>Poeae</taxon>
        <taxon>Poeae Chloroplast Group 1 (Aveneae type)</taxon>
        <taxon>Aveninae</taxon>
        <taxon>Avena</taxon>
    </lineage>
</organism>